<keyword evidence="1" id="KW-0812">Transmembrane</keyword>
<evidence type="ECO:0000313" key="2">
    <source>
        <dbReference type="EMBL" id="PIR40357.1"/>
    </source>
</evidence>
<dbReference type="EMBL" id="PCXM01000003">
    <property type="protein sequence ID" value="PIR40357.1"/>
    <property type="molecule type" value="Genomic_DNA"/>
</dbReference>
<gene>
    <name evidence="2" type="ORF">COV33_00155</name>
</gene>
<dbReference type="AlphaFoldDB" id="A0A2H0R1G7"/>
<evidence type="ECO:0000256" key="1">
    <source>
        <dbReference type="SAM" id="Phobius"/>
    </source>
</evidence>
<name>A0A2H0R1G7_9BACT</name>
<evidence type="ECO:0000313" key="3">
    <source>
        <dbReference type="Proteomes" id="UP000230828"/>
    </source>
</evidence>
<dbReference type="Proteomes" id="UP000230828">
    <property type="component" value="Unassembled WGS sequence"/>
</dbReference>
<protein>
    <submittedName>
        <fullName evidence="2">Uncharacterized protein</fullName>
    </submittedName>
</protein>
<organism evidence="2 3">
    <name type="scientific">Candidatus Zambryskibacteria bacterium CG10_big_fil_rev_8_21_14_0_10_34_34</name>
    <dbReference type="NCBI Taxonomy" id="1975114"/>
    <lineage>
        <taxon>Bacteria</taxon>
        <taxon>Candidatus Zambryskiibacteriota</taxon>
    </lineage>
</organism>
<keyword evidence="1" id="KW-1133">Transmembrane helix</keyword>
<feature type="transmembrane region" description="Helical" evidence="1">
    <location>
        <begin position="16"/>
        <end position="37"/>
    </location>
</feature>
<reference evidence="2 3" key="1">
    <citation type="submission" date="2017-09" db="EMBL/GenBank/DDBJ databases">
        <title>Depth-based differentiation of microbial function through sediment-hosted aquifers and enrichment of novel symbionts in the deep terrestrial subsurface.</title>
        <authorList>
            <person name="Probst A.J."/>
            <person name="Ladd B."/>
            <person name="Jarett J.K."/>
            <person name="Geller-Mcgrath D.E."/>
            <person name="Sieber C.M."/>
            <person name="Emerson J.B."/>
            <person name="Anantharaman K."/>
            <person name="Thomas B.C."/>
            <person name="Malmstrom R."/>
            <person name="Stieglmeier M."/>
            <person name="Klingl A."/>
            <person name="Woyke T."/>
            <person name="Ryan C.M."/>
            <person name="Banfield J.F."/>
        </authorList>
    </citation>
    <scope>NUCLEOTIDE SEQUENCE [LARGE SCALE GENOMIC DNA]</scope>
    <source>
        <strain evidence="2">CG10_big_fil_rev_8_21_14_0_10_34_34</strain>
    </source>
</reference>
<accession>A0A2H0R1G7</accession>
<keyword evidence="1" id="KW-0472">Membrane</keyword>
<proteinExistence type="predicted"/>
<comment type="caution">
    <text evidence="2">The sequence shown here is derived from an EMBL/GenBank/DDBJ whole genome shotgun (WGS) entry which is preliminary data.</text>
</comment>
<sequence length="77" mass="9069">MSQQGWLNTPDEEAEFYYSIAGSFIKYLLGTLNLQIFKELYLKMDRKNSVEENVKIFESIFLSPLANVEEKWRTSIL</sequence>